<comment type="caution">
    <text evidence="2">The sequence shown here is derived from an EMBL/GenBank/DDBJ whole genome shotgun (WGS) entry which is preliminary data.</text>
</comment>
<evidence type="ECO:0000256" key="1">
    <source>
        <dbReference type="SAM" id="MobiDB-lite"/>
    </source>
</evidence>
<evidence type="ECO:0000313" key="2">
    <source>
        <dbReference type="EMBL" id="KAK5998273.1"/>
    </source>
</evidence>
<accession>A0ABR0T1G7</accession>
<dbReference type="EMBL" id="JAVFKD010000001">
    <property type="protein sequence ID" value="KAK5998273.1"/>
    <property type="molecule type" value="Genomic_DNA"/>
</dbReference>
<dbReference type="Proteomes" id="UP001338125">
    <property type="component" value="Unassembled WGS sequence"/>
</dbReference>
<evidence type="ECO:0000313" key="3">
    <source>
        <dbReference type="Proteomes" id="UP001338125"/>
    </source>
</evidence>
<name>A0ABR0T1G7_9HYPO</name>
<feature type="region of interest" description="Disordered" evidence="1">
    <location>
        <begin position="176"/>
        <end position="210"/>
    </location>
</feature>
<sequence>MKTVMNPSSFAKAAEGAVNFDTLYRAGGFRGAASSWGRKQLLASRVICSTARSRLSLLEDFFPTNSRELNPCIDGLIQGPDSISGLVNQCEPQLVQRYQPDSLGYVWAALTRFVRRPIPSFQIDAPDQAPDSESEEASGGELELPDHLSDQALSDRASSLGRPTQDRRTPDRFADYISSSEMHVGSSSPNRPSSKSESAQSVGFTEKTAGPPVEDATIRLASCFIRCVLSYAQRPSKDRPFVHYRDERVSYKYSTSVRNYVVRAIDDGGIQLYREDSFCQVALLEGKRKFLKIINGQPIVTDELSAQMVGETLASRRDLSHDTLSASDLVVILASTHFIKFFHFETTPEYLEGYEAADVGAVEDSCFLRIGSTKWFDMKMADHRESIVSHILALVNWADQSQGAEEAMELD</sequence>
<proteinExistence type="predicted"/>
<reference evidence="2 3" key="1">
    <citation type="submission" date="2024-01" db="EMBL/GenBank/DDBJ databases">
        <title>Complete genome of Cladobotryum mycophilum ATHUM6906.</title>
        <authorList>
            <person name="Christinaki A.C."/>
            <person name="Myridakis A.I."/>
            <person name="Kouvelis V.N."/>
        </authorList>
    </citation>
    <scope>NUCLEOTIDE SEQUENCE [LARGE SCALE GENOMIC DNA]</scope>
    <source>
        <strain evidence="2 3">ATHUM6906</strain>
    </source>
</reference>
<protein>
    <submittedName>
        <fullName evidence="2">Uncharacterized protein</fullName>
    </submittedName>
</protein>
<keyword evidence="3" id="KW-1185">Reference proteome</keyword>
<organism evidence="2 3">
    <name type="scientific">Cladobotryum mycophilum</name>
    <dbReference type="NCBI Taxonomy" id="491253"/>
    <lineage>
        <taxon>Eukaryota</taxon>
        <taxon>Fungi</taxon>
        <taxon>Dikarya</taxon>
        <taxon>Ascomycota</taxon>
        <taxon>Pezizomycotina</taxon>
        <taxon>Sordariomycetes</taxon>
        <taxon>Hypocreomycetidae</taxon>
        <taxon>Hypocreales</taxon>
        <taxon>Hypocreaceae</taxon>
        <taxon>Cladobotryum</taxon>
    </lineage>
</organism>
<gene>
    <name evidence="2" type="ORF">PT974_00647</name>
</gene>
<feature type="compositionally biased region" description="Low complexity" evidence="1">
    <location>
        <begin position="186"/>
        <end position="198"/>
    </location>
</feature>
<feature type="region of interest" description="Disordered" evidence="1">
    <location>
        <begin position="121"/>
        <end position="147"/>
    </location>
</feature>